<dbReference type="PANTHER" id="PTHR21497:SF24">
    <property type="entry name" value="E3 UBIQUITIN-PROTEIN LIGASE UBR1"/>
    <property type="match status" value="1"/>
</dbReference>
<dbReference type="GO" id="GO:0008270">
    <property type="term" value="F:zinc ion binding"/>
    <property type="evidence" value="ECO:0007669"/>
    <property type="project" value="UniProtKB-UniRule"/>
</dbReference>
<feature type="zinc finger region" description="UBR-type" evidence="9">
    <location>
        <begin position="104"/>
        <end position="176"/>
    </location>
</feature>
<keyword evidence="14" id="KW-1185">Reference proteome</keyword>
<comment type="catalytic activity">
    <reaction evidence="1 10">
        <text>S-ubiquitinyl-[E2 ubiquitin-conjugating enzyme]-L-cysteine + [acceptor protein]-L-lysine = [E2 ubiquitin-conjugating enzyme]-L-cysteine + N(6)-ubiquitinyl-[acceptor protein]-L-lysine.</text>
        <dbReference type="EC" id="2.3.2.27"/>
    </reaction>
</comment>
<evidence type="ECO:0000313" key="13">
    <source>
        <dbReference type="EMBL" id="KAF8425048.1"/>
    </source>
</evidence>
<dbReference type="Pfam" id="PF18995">
    <property type="entry name" value="PRT6_C"/>
    <property type="match status" value="1"/>
</dbReference>
<organism evidence="13 14">
    <name type="scientific">Boletus edulis BED1</name>
    <dbReference type="NCBI Taxonomy" id="1328754"/>
    <lineage>
        <taxon>Eukaryota</taxon>
        <taxon>Fungi</taxon>
        <taxon>Dikarya</taxon>
        <taxon>Basidiomycota</taxon>
        <taxon>Agaricomycotina</taxon>
        <taxon>Agaricomycetes</taxon>
        <taxon>Agaricomycetidae</taxon>
        <taxon>Boletales</taxon>
        <taxon>Boletineae</taxon>
        <taxon>Boletaceae</taxon>
        <taxon>Boletoideae</taxon>
        <taxon>Boletus</taxon>
    </lineage>
</organism>
<evidence type="ECO:0000313" key="14">
    <source>
        <dbReference type="Proteomes" id="UP001194468"/>
    </source>
</evidence>
<dbReference type="CDD" id="cd19673">
    <property type="entry name" value="UBR-box_UBR3"/>
    <property type="match status" value="1"/>
</dbReference>
<dbReference type="GO" id="GO:0016567">
    <property type="term" value="P:protein ubiquitination"/>
    <property type="evidence" value="ECO:0007669"/>
    <property type="project" value="UniProtKB-UniRule"/>
</dbReference>
<evidence type="ECO:0000256" key="4">
    <source>
        <dbReference type="ARBA" id="ARBA00022723"/>
    </source>
</evidence>
<dbReference type="SUPFAM" id="SSF54736">
    <property type="entry name" value="ClpS-like"/>
    <property type="match status" value="1"/>
</dbReference>
<dbReference type="InterPro" id="IPR055194">
    <property type="entry name" value="UBR1-like_WH"/>
</dbReference>
<dbReference type="InterPro" id="IPR044046">
    <property type="entry name" value="E3_ligase_UBR-like_C"/>
</dbReference>
<dbReference type="Gene3D" id="1.10.10.2670">
    <property type="entry name" value="E3 ubiquitin-protein ligase"/>
    <property type="match status" value="1"/>
</dbReference>
<dbReference type="GO" id="GO:0000151">
    <property type="term" value="C:ubiquitin ligase complex"/>
    <property type="evidence" value="ECO:0007669"/>
    <property type="project" value="TreeGrafter"/>
</dbReference>
<keyword evidence="6 10" id="KW-0833">Ubl conjugation pathway</keyword>
<evidence type="ECO:0000256" key="2">
    <source>
        <dbReference type="ARBA" id="ARBA00004906"/>
    </source>
</evidence>
<dbReference type="PANTHER" id="PTHR21497">
    <property type="entry name" value="UBIQUITIN LIGASE E3 ALPHA-RELATED"/>
    <property type="match status" value="1"/>
</dbReference>
<dbReference type="FunFam" id="2.10.110.30:FF:000002">
    <property type="entry name" value="Putative e3 ubiquitin-protein ligase ubr3"/>
    <property type="match status" value="1"/>
</dbReference>
<reference evidence="13" key="2">
    <citation type="journal article" date="2020" name="Nat. Commun.">
        <title>Large-scale genome sequencing of mycorrhizal fungi provides insights into the early evolution of symbiotic traits.</title>
        <authorList>
            <person name="Miyauchi S."/>
            <person name="Kiss E."/>
            <person name="Kuo A."/>
            <person name="Drula E."/>
            <person name="Kohler A."/>
            <person name="Sanchez-Garcia M."/>
            <person name="Morin E."/>
            <person name="Andreopoulos B."/>
            <person name="Barry K.W."/>
            <person name="Bonito G."/>
            <person name="Buee M."/>
            <person name="Carver A."/>
            <person name="Chen C."/>
            <person name="Cichocki N."/>
            <person name="Clum A."/>
            <person name="Culley D."/>
            <person name="Crous P.W."/>
            <person name="Fauchery L."/>
            <person name="Girlanda M."/>
            <person name="Hayes R.D."/>
            <person name="Keri Z."/>
            <person name="LaButti K."/>
            <person name="Lipzen A."/>
            <person name="Lombard V."/>
            <person name="Magnuson J."/>
            <person name="Maillard F."/>
            <person name="Murat C."/>
            <person name="Nolan M."/>
            <person name="Ohm R.A."/>
            <person name="Pangilinan J."/>
            <person name="Pereira M.F."/>
            <person name="Perotto S."/>
            <person name="Peter M."/>
            <person name="Pfister S."/>
            <person name="Riley R."/>
            <person name="Sitrit Y."/>
            <person name="Stielow J.B."/>
            <person name="Szollosi G."/>
            <person name="Zifcakova L."/>
            <person name="Stursova M."/>
            <person name="Spatafora J.W."/>
            <person name="Tedersoo L."/>
            <person name="Vaario L.M."/>
            <person name="Yamada A."/>
            <person name="Yan M."/>
            <person name="Wang P."/>
            <person name="Xu J."/>
            <person name="Bruns T."/>
            <person name="Baldrian P."/>
            <person name="Vilgalys R."/>
            <person name="Dunand C."/>
            <person name="Henrissat B."/>
            <person name="Grigoriev I.V."/>
            <person name="Hibbett D."/>
            <person name="Nagy L.G."/>
            <person name="Martin F.M."/>
        </authorList>
    </citation>
    <scope>NUCLEOTIDE SEQUENCE</scope>
    <source>
        <strain evidence="13">BED1</strain>
    </source>
</reference>
<dbReference type="InterPro" id="IPR003126">
    <property type="entry name" value="Znf_UBR"/>
</dbReference>
<feature type="domain" description="UBR-type" evidence="12">
    <location>
        <begin position="104"/>
        <end position="176"/>
    </location>
</feature>
<evidence type="ECO:0000256" key="7">
    <source>
        <dbReference type="ARBA" id="ARBA00022833"/>
    </source>
</evidence>
<name>A0AAD4G7F0_BOLED</name>
<evidence type="ECO:0000256" key="10">
    <source>
        <dbReference type="RuleBase" id="RU366018"/>
    </source>
</evidence>
<dbReference type="CDD" id="cd16482">
    <property type="entry name" value="RING-H2_UBR1-like"/>
    <property type="match status" value="1"/>
</dbReference>
<evidence type="ECO:0000256" key="9">
    <source>
        <dbReference type="PROSITE-ProRule" id="PRU00508"/>
    </source>
</evidence>
<dbReference type="Gene3D" id="3.30.1390.10">
    <property type="match status" value="1"/>
</dbReference>
<dbReference type="Pfam" id="PF22960">
    <property type="entry name" value="WHD_UBR1"/>
    <property type="match status" value="1"/>
</dbReference>
<dbReference type="Gene3D" id="2.10.110.30">
    <property type="match status" value="1"/>
</dbReference>
<protein>
    <recommendedName>
        <fullName evidence="10">E3 ubiquitin-protein ligase</fullName>
        <ecNumber evidence="10">2.3.2.27</ecNumber>
    </recommendedName>
</protein>
<dbReference type="InterPro" id="IPR042065">
    <property type="entry name" value="E3_ELL-like"/>
</dbReference>
<proteinExistence type="inferred from homology"/>
<dbReference type="InterPro" id="IPR039164">
    <property type="entry name" value="UBR1-like"/>
</dbReference>
<feature type="region of interest" description="Disordered" evidence="11">
    <location>
        <begin position="1"/>
        <end position="24"/>
    </location>
</feature>
<dbReference type="GO" id="GO:0005737">
    <property type="term" value="C:cytoplasm"/>
    <property type="evidence" value="ECO:0007669"/>
    <property type="project" value="TreeGrafter"/>
</dbReference>
<comment type="function">
    <text evidence="10">Ubiquitin ligase protein which is a component of the N-end rule pathway. Recognizes and binds to proteins bearing specific N-terminal residues that are destabilizing according to the N-end rule, leading to their ubiquitination and subsequent degradation.</text>
</comment>
<reference evidence="13" key="1">
    <citation type="submission" date="2019-10" db="EMBL/GenBank/DDBJ databases">
        <authorList>
            <consortium name="DOE Joint Genome Institute"/>
            <person name="Kuo A."/>
            <person name="Miyauchi S."/>
            <person name="Kiss E."/>
            <person name="Drula E."/>
            <person name="Kohler A."/>
            <person name="Sanchez-Garcia M."/>
            <person name="Andreopoulos B."/>
            <person name="Barry K.W."/>
            <person name="Bonito G."/>
            <person name="Buee M."/>
            <person name="Carver A."/>
            <person name="Chen C."/>
            <person name="Cichocki N."/>
            <person name="Clum A."/>
            <person name="Culley D."/>
            <person name="Crous P.W."/>
            <person name="Fauchery L."/>
            <person name="Girlanda M."/>
            <person name="Hayes R."/>
            <person name="Keri Z."/>
            <person name="LaButti K."/>
            <person name="Lipzen A."/>
            <person name="Lombard V."/>
            <person name="Magnuson J."/>
            <person name="Maillard F."/>
            <person name="Morin E."/>
            <person name="Murat C."/>
            <person name="Nolan M."/>
            <person name="Ohm R."/>
            <person name="Pangilinan J."/>
            <person name="Pereira M."/>
            <person name="Perotto S."/>
            <person name="Peter M."/>
            <person name="Riley R."/>
            <person name="Sitrit Y."/>
            <person name="Stielow B."/>
            <person name="Szollosi G."/>
            <person name="Zifcakova L."/>
            <person name="Stursova M."/>
            <person name="Spatafora J.W."/>
            <person name="Tedersoo L."/>
            <person name="Vaario L.-M."/>
            <person name="Yamada A."/>
            <person name="Yan M."/>
            <person name="Wang P."/>
            <person name="Xu J."/>
            <person name="Bruns T."/>
            <person name="Baldrian P."/>
            <person name="Vilgalys R."/>
            <person name="Henrissat B."/>
            <person name="Grigoriev I.V."/>
            <person name="Hibbett D."/>
            <person name="Nagy L.G."/>
            <person name="Martin F.M."/>
        </authorList>
    </citation>
    <scope>NUCLEOTIDE SEQUENCE</scope>
    <source>
        <strain evidence="13">BED1</strain>
    </source>
</reference>
<dbReference type="SMART" id="SM00396">
    <property type="entry name" value="ZnF_UBR1"/>
    <property type="match status" value="1"/>
</dbReference>
<gene>
    <name evidence="13" type="ORF">L210DRAFT_1060743</name>
</gene>
<evidence type="ECO:0000256" key="8">
    <source>
        <dbReference type="ARBA" id="ARBA00046341"/>
    </source>
</evidence>
<dbReference type="InterPro" id="IPR036390">
    <property type="entry name" value="WH_DNA-bd_sf"/>
</dbReference>
<dbReference type="SUPFAM" id="SSF46785">
    <property type="entry name" value="Winged helix' DNA-binding domain"/>
    <property type="match status" value="1"/>
</dbReference>
<evidence type="ECO:0000259" key="12">
    <source>
        <dbReference type="PROSITE" id="PS51157"/>
    </source>
</evidence>
<accession>A0AAD4G7F0</accession>
<evidence type="ECO:0000256" key="6">
    <source>
        <dbReference type="ARBA" id="ARBA00022786"/>
    </source>
</evidence>
<dbReference type="InterPro" id="IPR014719">
    <property type="entry name" value="Ribosomal_bL12_C/ClpS-like"/>
</dbReference>
<evidence type="ECO:0000256" key="3">
    <source>
        <dbReference type="ARBA" id="ARBA00022679"/>
    </source>
</evidence>
<keyword evidence="3 10" id="KW-0808">Transferase</keyword>
<dbReference type="EMBL" id="WHUW01000098">
    <property type="protein sequence ID" value="KAF8425048.1"/>
    <property type="molecule type" value="Genomic_DNA"/>
</dbReference>
<comment type="caution">
    <text evidence="13">The sequence shown here is derived from an EMBL/GenBank/DDBJ whole genome shotgun (WGS) entry which is preliminary data.</text>
</comment>
<sequence>MSGIMGFFNSKFPPTMNPRDRPSDPLSRLRFALETMPGSRKYVFTPATRAEILSELYDAFWGPYAHLFLPLSNSSLPMHATLSQVQAELGFAGAGSEDPVVPGRPCGHLFTKGESCFRCKDCALDESCVLCSRCFRLSSHRDHNVSFFIAQQSGGCCDCGDAEAWRHDMQCPFHPLLHDTDNAFDSSIPAPDATPRVLSKNISDVDIPPVPNYPFRAAFPPELRDNMGRTIGYALDFLLDTLDCSPDEPSVPSNEADLRLQPTADPMQKDQYSVIIWNDDKHSFDEVIQLICDTTNRDRKEATAMAHTIDEHGREIIDMNTNVPRLLEIAQVISKIEIGVTIRRAYDTFREQVVVVIIEWLLDLTRSRLGTDTLIIREVLASELLSPRRRESNTYGSASHIPDLSNDIPTPCRLDWMFLYHTRLWKKPRISLKEMYASILTLSHPHKVAIGSHFAAVYPRIVDAYLLVDREAETSIKYFALQLFTVPSVASHIVRCHDLVTRLLDIIINFFTNQIVNKRILPAPPNASDVAELDVDSFPFKSKRFMPVFSDLRYLCHNEPVQQLIAKNPSFIRKFAKVCQLFMCVHPNKRAATNHIEYETDAWISVFNVTLSLSRVIKVYGEAFSWATPSQFMNAISIVVRDILSVCTLENDKLDKNKFSKPAYHDVLFGDVEYAIVEFDVLEGWVSFHHSLHWLLAELLKNVDILSEESLSRVGVTSVRDLFMRIATEEAILTLIDFPLRVLAMVAQIRSGLWVRNGFPIRGQLLHYRDFMLRELCYDQDLFILQTSLIILDPNTVIVSILDRFKLLQFFRGAVIHPTYESPQLSSMVEEALYVIITLLTEKGSATKLPLPAAVRREIIHALAAGPCSYTDLVKRVSERMADDICFEHVLRQVANLRAPEATTDTGTYELKDALYDEVNPFYYHYARNRREEVEVVLKARLTKKTGKIDPVIVPKPIGIETGPFSILPSLLESEVLLQVMFYAIYNILVLTEAAGTTPPSAEAILDQAFYLVMIALVERASVFSHLSALKVFEDGKNLIDIICAMEHAEHFKPYTARVGWILGEMSRFVPEEVQARRKIVTAVESGVDSETLKKRAAKVRQEAILAQMKAQQASFAINFEDVDDDEDDEMEETPEELVQYGSCIVCQEDLTDSKPWGTLGLVQPSRLLRKHADSHSSYLNELMGMQTSLDRCSQQPPHSTFPPVDVDHHEDVTQFPPNFDGFPAQYTRFGLHTSMCGHTMHMECFQVYSTSIRQRHRSHATRNHPENILRKEYICPLCKSLGNIILPISRPSTLPVTTVPFPDWIRAVGISILKSKPDAVMDSLQFRNGTGEFVFWSAQDPNYPVQIRRGENFETFKMLDSMMNTAKVFSQQTRHLRERPEPDPGERGSGIYLPEELIGYTIGSIEAATRGTGGGASGNVADSLTETQVRMVRSLLGCLASLAKIELEGRPDGGKEAVKQAIIKRLLPEWSRTSLTSYSYPLLLRDPFTVLVETASVAPEMLQHVLVLCYYACLARTVIGMVYVLNKARSCNSIQTVSRSHADLFGDVRMFFMSVVRHSPVFEHTATLVFEMFGEARIEKLLYAFTLPFLRRAAILCRAVLPNAFVTPSSGGTDDNEYRRLLTLLHIPPLSDLPNQDTLQNALSGWCAHYGHSHAASQLNCGVVLDYPAVYRLARLPIVLDNLFNARDKVMRCSRCNTVPVDAAICLICGTTCCMLSHCCMDMDSNGRGECNMHARECGGAIGLYFIVKRCSLLYLYANNGSFAQSPYLDIHGEVDISMRRGRRQYIHNPRWEDIRKTWLNHGIPTAVARKLESTVDNGGWEML</sequence>
<dbReference type="GO" id="GO:0061630">
    <property type="term" value="F:ubiquitin protein ligase activity"/>
    <property type="evidence" value="ECO:0007669"/>
    <property type="project" value="UniProtKB-UniRule"/>
</dbReference>
<dbReference type="InterPro" id="IPR003769">
    <property type="entry name" value="ClpS_core"/>
</dbReference>
<evidence type="ECO:0000256" key="5">
    <source>
        <dbReference type="ARBA" id="ARBA00022771"/>
    </source>
</evidence>
<keyword evidence="5 10" id="KW-0863">Zinc-finger</keyword>
<keyword evidence="7 10" id="KW-0862">Zinc</keyword>
<dbReference type="Pfam" id="PF02617">
    <property type="entry name" value="ClpS"/>
    <property type="match status" value="1"/>
</dbReference>
<comment type="similarity">
    <text evidence="8 10">Belongs to the E3 ubiquitin-protein ligase UBR1-like family.</text>
</comment>
<keyword evidence="4 10" id="KW-0479">Metal-binding</keyword>
<comment type="pathway">
    <text evidence="2 10">Protein modification; protein ubiquitination.</text>
</comment>
<dbReference type="Pfam" id="PF02207">
    <property type="entry name" value="zf-UBR"/>
    <property type="match status" value="1"/>
</dbReference>
<dbReference type="GO" id="GO:0071596">
    <property type="term" value="P:ubiquitin-dependent protein catabolic process via the N-end rule pathway"/>
    <property type="evidence" value="ECO:0007669"/>
    <property type="project" value="UniProtKB-UniRule"/>
</dbReference>
<dbReference type="PROSITE" id="PS51157">
    <property type="entry name" value="ZF_UBR"/>
    <property type="match status" value="1"/>
</dbReference>
<evidence type="ECO:0000256" key="1">
    <source>
        <dbReference type="ARBA" id="ARBA00000900"/>
    </source>
</evidence>
<dbReference type="EC" id="2.3.2.27" evidence="10"/>
<evidence type="ECO:0000256" key="11">
    <source>
        <dbReference type="SAM" id="MobiDB-lite"/>
    </source>
</evidence>
<dbReference type="Proteomes" id="UP001194468">
    <property type="component" value="Unassembled WGS sequence"/>
</dbReference>